<keyword evidence="10 11" id="KW-0472">Membrane</keyword>
<dbReference type="InterPro" id="IPR017871">
    <property type="entry name" value="ABC_transporter-like_CS"/>
</dbReference>
<evidence type="ECO:0000256" key="8">
    <source>
        <dbReference type="ARBA" id="ARBA00022970"/>
    </source>
</evidence>
<evidence type="ECO:0000256" key="4">
    <source>
        <dbReference type="ARBA" id="ARBA00022475"/>
    </source>
</evidence>
<dbReference type="CDD" id="cd06581">
    <property type="entry name" value="TM_PBP1_LivM_like"/>
    <property type="match status" value="1"/>
</dbReference>
<keyword evidence="14" id="KW-1185">Reference proteome</keyword>
<keyword evidence="4" id="KW-1003">Cell membrane</keyword>
<comment type="caution">
    <text evidence="13">The sequence shown here is derived from an EMBL/GenBank/DDBJ whole genome shotgun (WGS) entry which is preliminary data.</text>
</comment>
<feature type="transmembrane region" description="Helical" evidence="11">
    <location>
        <begin position="158"/>
        <end position="175"/>
    </location>
</feature>
<dbReference type="Pfam" id="PF02653">
    <property type="entry name" value="BPD_transp_2"/>
    <property type="match status" value="1"/>
</dbReference>
<dbReference type="InterPro" id="IPR003439">
    <property type="entry name" value="ABC_transporter-like_ATP-bd"/>
</dbReference>
<protein>
    <submittedName>
        <fullName evidence="13">Vitamin B12 import ATP-binding protein BtuD</fullName>
    </submittedName>
</protein>
<comment type="similarity">
    <text evidence="2">Belongs to the ABC transporter superfamily.</text>
</comment>
<keyword evidence="3" id="KW-0813">Transport</keyword>
<reference evidence="13" key="2">
    <citation type="submission" date="2021-08" db="EMBL/GenBank/DDBJ databases">
        <authorList>
            <person name="Tani A."/>
            <person name="Ola A."/>
            <person name="Ogura Y."/>
            <person name="Katsura K."/>
            <person name="Hayashi T."/>
        </authorList>
    </citation>
    <scope>NUCLEOTIDE SEQUENCE</scope>
    <source>
        <strain evidence="13">DSM 17168</strain>
    </source>
</reference>
<sequence length="840" mass="89807">MPHTDRLVLPAFALALAALPFALQGIGLTLTSATDVVVFAVACLGLNILVGQTGLVSFGHGAFFGLGAYAAAISQRALFPGGIVAPALFALAVVALAALLLGLLILRRRGVYFSLLTLALSALTFTVAYRWTALTGGESGFGGVQRPALAGFDLERPGLWYAVVAVLGFAVLYALSRLRRSPVGTVLEAIRENEQRARFLGYPTNRYKLLAFAVSASVTGLAGVLSVFTHRFASAEPLGIAFSGELLAMVVIGGMRSLAGPAIGALFFILFRELLSIWTGNWLFWFGLLFVGFILFSPDGLVGIGRRLYRMVRPEATEDAAMAGRRAGAPENLPAFLRPDAPVPGAILAATGISKRFGGIKAVEDVTIAVRDRTLHALIGPNGAGKTTAFNLISGMFKPDTGSVTLEERPVAGLSPERICRAGLGRSFQITNLFPALSVEENVRLAVQSRHPGRFHPWRDARSEPAVAAETTEILRWLGLAGLERAEAGSLSYGGQRLLDMGVALATKPRVLLLDEPLAGLAAAERGRIGDIIKRVSTEVPVLMVEHDIDRVFQIADAVTVMNEGRVLVDGTVEDARSSKAVQEVYIGSGTAAMAAKPRPSAAEPRTLLALDNVDTFYGKSHILSGVTFDVHEHEIVALLGRNGAGKSTCLKTITGIAPHAAGHIRLGSESLDGRSAAAIARAGVGYVPQGRGLFAGMSVAENLELGRLRRRTGNGVHWDEERILAYFPRLRERWRTAADYLSGGEQQMVAVARALSGDVRVLLLDEPFEGLAPAVVESLFETFDALRREVSIVIVDHNLDLALALSDRTVALERGRVMHVGPSQALRDDLELRRQVLWL</sequence>
<feature type="transmembrane region" description="Helical" evidence="11">
    <location>
        <begin position="111"/>
        <end position="131"/>
    </location>
</feature>
<evidence type="ECO:0000256" key="3">
    <source>
        <dbReference type="ARBA" id="ARBA00022448"/>
    </source>
</evidence>
<dbReference type="CDD" id="cd03219">
    <property type="entry name" value="ABC_Mj1267_LivG_branched"/>
    <property type="match status" value="1"/>
</dbReference>
<evidence type="ECO:0000256" key="6">
    <source>
        <dbReference type="ARBA" id="ARBA00022741"/>
    </source>
</evidence>
<evidence type="ECO:0000313" key="14">
    <source>
        <dbReference type="Proteomes" id="UP001055153"/>
    </source>
</evidence>
<dbReference type="InterPro" id="IPR001851">
    <property type="entry name" value="ABC_transp_permease"/>
</dbReference>
<keyword evidence="9 11" id="KW-1133">Transmembrane helix</keyword>
<dbReference type="CDD" id="cd03224">
    <property type="entry name" value="ABC_TM1139_LivF_branched"/>
    <property type="match status" value="1"/>
</dbReference>
<evidence type="ECO:0000256" key="11">
    <source>
        <dbReference type="SAM" id="Phobius"/>
    </source>
</evidence>
<organism evidence="13 14">
    <name type="scientific">Methylobacterium isbiliense</name>
    <dbReference type="NCBI Taxonomy" id="315478"/>
    <lineage>
        <taxon>Bacteria</taxon>
        <taxon>Pseudomonadati</taxon>
        <taxon>Pseudomonadota</taxon>
        <taxon>Alphaproteobacteria</taxon>
        <taxon>Hyphomicrobiales</taxon>
        <taxon>Methylobacteriaceae</taxon>
        <taxon>Methylobacterium</taxon>
    </lineage>
</organism>
<dbReference type="SMART" id="SM00382">
    <property type="entry name" value="AAA"/>
    <property type="match status" value="2"/>
</dbReference>
<dbReference type="GO" id="GO:0005524">
    <property type="term" value="F:ATP binding"/>
    <property type="evidence" value="ECO:0007669"/>
    <property type="project" value="UniProtKB-KW"/>
</dbReference>
<feature type="transmembrane region" description="Helical" evidence="11">
    <location>
        <begin position="57"/>
        <end position="77"/>
    </location>
</feature>
<reference evidence="13" key="1">
    <citation type="journal article" date="2021" name="Front. Microbiol.">
        <title>Comprehensive Comparative Genomics and Phenotyping of Methylobacterium Species.</title>
        <authorList>
            <person name="Alessa O."/>
            <person name="Ogura Y."/>
            <person name="Fujitani Y."/>
            <person name="Takami H."/>
            <person name="Hayashi T."/>
            <person name="Sahin N."/>
            <person name="Tani A."/>
        </authorList>
    </citation>
    <scope>NUCLEOTIDE SEQUENCE</scope>
    <source>
        <strain evidence="13">DSM 17168</strain>
    </source>
</reference>
<evidence type="ECO:0000256" key="10">
    <source>
        <dbReference type="ARBA" id="ARBA00023136"/>
    </source>
</evidence>
<keyword evidence="8" id="KW-0029">Amino-acid transport</keyword>
<evidence type="ECO:0000256" key="1">
    <source>
        <dbReference type="ARBA" id="ARBA00004651"/>
    </source>
</evidence>
<keyword evidence="7 13" id="KW-0067">ATP-binding</keyword>
<evidence type="ECO:0000256" key="9">
    <source>
        <dbReference type="ARBA" id="ARBA00022989"/>
    </source>
</evidence>
<dbReference type="PANTHER" id="PTHR43820">
    <property type="entry name" value="HIGH-AFFINITY BRANCHED-CHAIN AMINO ACID TRANSPORT ATP-BINDING PROTEIN LIVF"/>
    <property type="match status" value="1"/>
</dbReference>
<dbReference type="SUPFAM" id="SSF52540">
    <property type="entry name" value="P-loop containing nucleoside triphosphate hydrolases"/>
    <property type="match status" value="2"/>
</dbReference>
<dbReference type="PROSITE" id="PS00211">
    <property type="entry name" value="ABC_TRANSPORTER_1"/>
    <property type="match status" value="1"/>
</dbReference>
<dbReference type="EMBL" id="BPQQ01000068">
    <property type="protein sequence ID" value="GJE03142.1"/>
    <property type="molecule type" value="Genomic_DNA"/>
</dbReference>
<dbReference type="InterPro" id="IPR043428">
    <property type="entry name" value="LivM-like"/>
</dbReference>
<dbReference type="InterPro" id="IPR027417">
    <property type="entry name" value="P-loop_NTPase"/>
</dbReference>
<dbReference type="RefSeq" id="WP_238240538.1">
    <property type="nucleotide sequence ID" value="NZ_BPQQ01000068.1"/>
</dbReference>
<dbReference type="InterPro" id="IPR003593">
    <property type="entry name" value="AAA+_ATPase"/>
</dbReference>
<feature type="domain" description="ABC transporter" evidence="12">
    <location>
        <begin position="609"/>
        <end position="840"/>
    </location>
</feature>
<name>A0ABQ4SJ33_9HYPH</name>
<gene>
    <name evidence="13" type="primary">btuD_13</name>
    <name evidence="13" type="ORF">GMJLKIPL_5093</name>
</gene>
<comment type="subcellular location">
    <subcellularLocation>
        <location evidence="1">Cell membrane</location>
        <topology evidence="1">Multi-pass membrane protein</topology>
    </subcellularLocation>
</comment>
<feature type="transmembrane region" description="Helical" evidence="11">
    <location>
        <begin position="32"/>
        <end position="50"/>
    </location>
</feature>
<evidence type="ECO:0000259" key="12">
    <source>
        <dbReference type="PROSITE" id="PS50893"/>
    </source>
</evidence>
<feature type="domain" description="ABC transporter" evidence="12">
    <location>
        <begin position="348"/>
        <end position="589"/>
    </location>
</feature>
<accession>A0ABQ4SJ33</accession>
<feature type="transmembrane region" description="Helical" evidence="11">
    <location>
        <begin position="283"/>
        <end position="304"/>
    </location>
</feature>
<evidence type="ECO:0000256" key="7">
    <source>
        <dbReference type="ARBA" id="ARBA00022840"/>
    </source>
</evidence>
<keyword evidence="5 11" id="KW-0812">Transmembrane</keyword>
<keyword evidence="6" id="KW-0547">Nucleotide-binding</keyword>
<dbReference type="Gene3D" id="3.40.50.300">
    <property type="entry name" value="P-loop containing nucleotide triphosphate hydrolases"/>
    <property type="match status" value="2"/>
</dbReference>
<evidence type="ECO:0000256" key="2">
    <source>
        <dbReference type="ARBA" id="ARBA00005417"/>
    </source>
</evidence>
<feature type="transmembrane region" description="Helical" evidence="11">
    <location>
        <begin position="209"/>
        <end position="228"/>
    </location>
</feature>
<feature type="transmembrane region" description="Helical" evidence="11">
    <location>
        <begin position="248"/>
        <end position="271"/>
    </location>
</feature>
<feature type="transmembrane region" description="Helical" evidence="11">
    <location>
        <begin position="83"/>
        <end position="104"/>
    </location>
</feature>
<dbReference type="Proteomes" id="UP001055153">
    <property type="component" value="Unassembled WGS sequence"/>
</dbReference>
<dbReference type="PROSITE" id="PS50893">
    <property type="entry name" value="ABC_TRANSPORTER_2"/>
    <property type="match status" value="2"/>
</dbReference>
<evidence type="ECO:0000313" key="13">
    <source>
        <dbReference type="EMBL" id="GJE03142.1"/>
    </source>
</evidence>
<dbReference type="Pfam" id="PF00005">
    <property type="entry name" value="ABC_tran"/>
    <property type="match status" value="2"/>
</dbReference>
<dbReference type="PANTHER" id="PTHR43820:SF4">
    <property type="entry name" value="HIGH-AFFINITY BRANCHED-CHAIN AMINO ACID TRANSPORT ATP-BINDING PROTEIN LIVF"/>
    <property type="match status" value="1"/>
</dbReference>
<dbReference type="InterPro" id="IPR052156">
    <property type="entry name" value="BCAA_Transport_ATP-bd_LivF"/>
</dbReference>
<proteinExistence type="inferred from homology"/>
<evidence type="ECO:0000256" key="5">
    <source>
        <dbReference type="ARBA" id="ARBA00022692"/>
    </source>
</evidence>